<evidence type="ECO:0000256" key="8">
    <source>
        <dbReference type="ARBA" id="ARBA00023027"/>
    </source>
</evidence>
<reference evidence="15 16" key="1">
    <citation type="submission" date="2024-10" db="EMBL/GenBank/DDBJ databases">
        <title>The Natural Products Discovery Center: Release of the First 8490 Sequenced Strains for Exploring Actinobacteria Biosynthetic Diversity.</title>
        <authorList>
            <person name="Kalkreuter E."/>
            <person name="Kautsar S.A."/>
            <person name="Yang D."/>
            <person name="Bader C.D."/>
            <person name="Teijaro C.N."/>
            <person name="Fluegel L."/>
            <person name="Davis C.M."/>
            <person name="Simpson J.R."/>
            <person name="Lauterbach L."/>
            <person name="Steele A.D."/>
            <person name="Gui C."/>
            <person name="Meng S."/>
            <person name="Li G."/>
            <person name="Viehrig K."/>
            <person name="Ye F."/>
            <person name="Su P."/>
            <person name="Kiefer A.F."/>
            <person name="Nichols A."/>
            <person name="Cepeda A.J."/>
            <person name="Yan W."/>
            <person name="Fan B."/>
            <person name="Jiang Y."/>
            <person name="Adhikari A."/>
            <person name="Zheng C.-J."/>
            <person name="Schuster L."/>
            <person name="Cowan T.M."/>
            <person name="Smanski M.J."/>
            <person name="Chevrette M.G."/>
            <person name="De Carvalho L.P.S."/>
            <person name="Shen B."/>
        </authorList>
    </citation>
    <scope>NUCLEOTIDE SEQUENCE [LARGE SCALE GENOMIC DNA]</scope>
    <source>
        <strain evidence="15 16">NPDC020602</strain>
    </source>
</reference>
<feature type="region of interest" description="Disordered" evidence="12">
    <location>
        <begin position="383"/>
        <end position="407"/>
    </location>
</feature>
<keyword evidence="11" id="KW-0561">Oxygen transport</keyword>
<dbReference type="Proteomes" id="UP001611339">
    <property type="component" value="Unassembled WGS sequence"/>
</dbReference>
<dbReference type="EMBL" id="JBIRUI010000017">
    <property type="protein sequence ID" value="MFI1717811.1"/>
    <property type="molecule type" value="Genomic_DNA"/>
</dbReference>
<evidence type="ECO:0000256" key="12">
    <source>
        <dbReference type="SAM" id="MobiDB-lite"/>
    </source>
</evidence>
<dbReference type="Gene3D" id="3.40.50.80">
    <property type="entry name" value="Nucleotide-binding domain of ferredoxin-NADP reductase (FNR) module"/>
    <property type="match status" value="1"/>
</dbReference>
<keyword evidence="11" id="KW-0349">Heme</keyword>
<protein>
    <recommendedName>
        <fullName evidence="4">nitric oxide dioxygenase</fullName>
        <ecNumber evidence="4">1.14.12.17</ecNumber>
    </recommendedName>
</protein>
<dbReference type="SUPFAM" id="SSF46458">
    <property type="entry name" value="Globin-like"/>
    <property type="match status" value="1"/>
</dbReference>
<keyword evidence="11" id="KW-0408">Iron</keyword>
<comment type="catalytic activity">
    <reaction evidence="10">
        <text>2 nitric oxide + NADPH + 2 O2 = 2 nitrate + NADP(+) + H(+)</text>
        <dbReference type="Rhea" id="RHEA:19465"/>
        <dbReference type="ChEBI" id="CHEBI:15378"/>
        <dbReference type="ChEBI" id="CHEBI:15379"/>
        <dbReference type="ChEBI" id="CHEBI:16480"/>
        <dbReference type="ChEBI" id="CHEBI:17632"/>
        <dbReference type="ChEBI" id="CHEBI:57783"/>
        <dbReference type="ChEBI" id="CHEBI:58349"/>
        <dbReference type="EC" id="1.14.12.17"/>
    </reaction>
</comment>
<keyword evidence="11" id="KW-0813">Transport</keyword>
<evidence type="ECO:0000313" key="15">
    <source>
        <dbReference type="EMBL" id="MFI1717811.1"/>
    </source>
</evidence>
<dbReference type="InterPro" id="IPR000971">
    <property type="entry name" value="Globin"/>
</dbReference>
<evidence type="ECO:0000259" key="14">
    <source>
        <dbReference type="PROSITE" id="PS51384"/>
    </source>
</evidence>
<dbReference type="RefSeq" id="WP_398712286.1">
    <property type="nucleotide sequence ID" value="NZ_JBIRUI010000017.1"/>
</dbReference>
<feature type="domain" description="FAD-binding FR-type" evidence="14">
    <location>
        <begin position="138"/>
        <end position="238"/>
    </location>
</feature>
<gene>
    <name evidence="15" type="ORF">ACH407_30180</name>
</gene>
<proteinExistence type="inferred from homology"/>
<dbReference type="PANTHER" id="PTHR47354:SF5">
    <property type="entry name" value="PROTEIN RFBI"/>
    <property type="match status" value="1"/>
</dbReference>
<dbReference type="CDD" id="cd19753">
    <property type="entry name" value="Mb-like_oxidoreductase"/>
    <property type="match status" value="1"/>
</dbReference>
<comment type="cofactor">
    <cofactor evidence="1">
        <name>heme b</name>
        <dbReference type="ChEBI" id="CHEBI:60344"/>
    </cofactor>
</comment>
<comment type="caution">
    <text evidence="15">The sequence shown here is derived from an EMBL/GenBank/DDBJ whole genome shotgun (WGS) entry which is preliminary data.</text>
</comment>
<comment type="similarity">
    <text evidence="3">In the C-terminal section; belongs to the flavoprotein pyridine nucleotide cytochrome reductase family.</text>
</comment>
<sequence length="407" mass="44459">MDHQLLRSTFAVVERRAEHAVTFFYSHLFWHNPGVRELFPEDMLPQRDRLLAALTHVVTHLEDPGLAAYLGQLGRDHRKFLASPALYAAVGQSLLAAFAHAAGAAWTIEAEKAWTEAYGHVAELMLAGADAAAGAGEPAWWDADVVRHERYGDDLAVLTLRPRQPLLHLPGQYVGVSSLRVPRVWRTYSLADAPRPDGTVELHVSRIAGGAMSTALVEETGPGEVLRLSAPGGGLVARTPPGGLRTYICAGTGWAPVRALLAEAAAAEPDLEGRLFVVARSKEYLYAREDAERLKERLPGLNVTYITAAPRQRKDQATERLLRALRACVRWSAHDVYLAGPPGFVAEVAEVLEELGTDPERIHHDTLPSVGRFTTRPNTAAERLLGPPTPLWHDPEARAPRGASRSF</sequence>
<dbReference type="SUPFAM" id="SSF63380">
    <property type="entry name" value="Riboflavin synthase domain-like"/>
    <property type="match status" value="1"/>
</dbReference>
<keyword evidence="16" id="KW-1185">Reference proteome</keyword>
<evidence type="ECO:0000256" key="1">
    <source>
        <dbReference type="ARBA" id="ARBA00001970"/>
    </source>
</evidence>
<dbReference type="PANTHER" id="PTHR47354">
    <property type="entry name" value="NADH OXIDOREDUCTASE HCR"/>
    <property type="match status" value="1"/>
</dbReference>
<dbReference type="Pfam" id="PF00042">
    <property type="entry name" value="Globin"/>
    <property type="match status" value="1"/>
</dbReference>
<evidence type="ECO:0000256" key="10">
    <source>
        <dbReference type="ARBA" id="ARBA00049433"/>
    </source>
</evidence>
<evidence type="ECO:0000256" key="7">
    <source>
        <dbReference type="ARBA" id="ARBA00023014"/>
    </source>
</evidence>
<name>A0ABW7UED9_9ACTN</name>
<dbReference type="Pfam" id="PF00970">
    <property type="entry name" value="FAD_binding_6"/>
    <property type="match status" value="1"/>
</dbReference>
<dbReference type="EC" id="1.14.12.17" evidence="4"/>
<dbReference type="InterPro" id="IPR008333">
    <property type="entry name" value="Cbr1-like_FAD-bd_dom"/>
</dbReference>
<evidence type="ECO:0000256" key="5">
    <source>
        <dbReference type="ARBA" id="ARBA00022714"/>
    </source>
</evidence>
<evidence type="ECO:0000256" key="11">
    <source>
        <dbReference type="RuleBase" id="RU000356"/>
    </source>
</evidence>
<dbReference type="InterPro" id="IPR012292">
    <property type="entry name" value="Globin/Proto"/>
</dbReference>
<dbReference type="Pfam" id="PF00175">
    <property type="entry name" value="NAD_binding_1"/>
    <property type="match status" value="1"/>
</dbReference>
<comment type="similarity">
    <text evidence="11">Belongs to the globin family.</text>
</comment>
<organism evidence="15 16">
    <name type="scientific">Streptomyces litmocidini</name>
    <dbReference type="NCBI Taxonomy" id="67318"/>
    <lineage>
        <taxon>Bacteria</taxon>
        <taxon>Bacillati</taxon>
        <taxon>Actinomycetota</taxon>
        <taxon>Actinomycetes</taxon>
        <taxon>Kitasatosporales</taxon>
        <taxon>Streptomycetaceae</taxon>
        <taxon>Streptomyces</taxon>
    </lineage>
</organism>
<evidence type="ECO:0000313" key="16">
    <source>
        <dbReference type="Proteomes" id="UP001611339"/>
    </source>
</evidence>
<evidence type="ECO:0000256" key="6">
    <source>
        <dbReference type="ARBA" id="ARBA00022857"/>
    </source>
</evidence>
<comment type="catalytic activity">
    <reaction evidence="9">
        <text>2 nitric oxide + NADH + 2 O2 = 2 nitrate + NAD(+) + H(+)</text>
        <dbReference type="Rhea" id="RHEA:19469"/>
        <dbReference type="ChEBI" id="CHEBI:15378"/>
        <dbReference type="ChEBI" id="CHEBI:15379"/>
        <dbReference type="ChEBI" id="CHEBI:16480"/>
        <dbReference type="ChEBI" id="CHEBI:17632"/>
        <dbReference type="ChEBI" id="CHEBI:57540"/>
        <dbReference type="ChEBI" id="CHEBI:57945"/>
        <dbReference type="EC" id="1.14.12.17"/>
    </reaction>
</comment>
<evidence type="ECO:0000256" key="3">
    <source>
        <dbReference type="ARBA" id="ARBA00006401"/>
    </source>
</evidence>
<evidence type="ECO:0000256" key="9">
    <source>
        <dbReference type="ARBA" id="ARBA00048649"/>
    </source>
</evidence>
<keyword evidence="6" id="KW-0521">NADP</keyword>
<dbReference type="SUPFAM" id="SSF52343">
    <property type="entry name" value="Ferredoxin reductase-like, C-terminal NADP-linked domain"/>
    <property type="match status" value="1"/>
</dbReference>
<feature type="domain" description="Globin" evidence="13">
    <location>
        <begin position="1"/>
        <end position="130"/>
    </location>
</feature>
<evidence type="ECO:0000256" key="2">
    <source>
        <dbReference type="ARBA" id="ARBA00001974"/>
    </source>
</evidence>
<dbReference type="InterPro" id="IPR017927">
    <property type="entry name" value="FAD-bd_FR_type"/>
</dbReference>
<dbReference type="InterPro" id="IPR039261">
    <property type="entry name" value="FNR_nucleotide-bd"/>
</dbReference>
<keyword evidence="11" id="KW-0479">Metal-binding</keyword>
<dbReference type="Gene3D" id="1.10.490.10">
    <property type="entry name" value="Globins"/>
    <property type="match status" value="1"/>
</dbReference>
<keyword evidence="7" id="KW-0411">Iron-sulfur</keyword>
<dbReference type="PROSITE" id="PS01033">
    <property type="entry name" value="GLOBIN"/>
    <property type="match status" value="1"/>
</dbReference>
<dbReference type="InterPro" id="IPR009050">
    <property type="entry name" value="Globin-like_sf"/>
</dbReference>
<comment type="cofactor">
    <cofactor evidence="2">
        <name>FAD</name>
        <dbReference type="ChEBI" id="CHEBI:57692"/>
    </cofactor>
</comment>
<dbReference type="PROSITE" id="PS51384">
    <property type="entry name" value="FAD_FR"/>
    <property type="match status" value="1"/>
</dbReference>
<dbReference type="InterPro" id="IPR050415">
    <property type="entry name" value="MRET"/>
</dbReference>
<dbReference type="Gene3D" id="2.40.30.10">
    <property type="entry name" value="Translation factors"/>
    <property type="match status" value="1"/>
</dbReference>
<evidence type="ECO:0000259" key="13">
    <source>
        <dbReference type="PROSITE" id="PS01033"/>
    </source>
</evidence>
<keyword evidence="5" id="KW-0001">2Fe-2S</keyword>
<keyword evidence="8" id="KW-0520">NAD</keyword>
<evidence type="ECO:0000256" key="4">
    <source>
        <dbReference type="ARBA" id="ARBA00012229"/>
    </source>
</evidence>
<accession>A0ABW7UED9</accession>
<dbReference type="InterPro" id="IPR001433">
    <property type="entry name" value="OxRdtase_FAD/NAD-bd"/>
</dbReference>
<dbReference type="InterPro" id="IPR017938">
    <property type="entry name" value="Riboflavin_synthase-like_b-brl"/>
</dbReference>